<dbReference type="PANTHER" id="PTHR21367">
    <property type="entry name" value="ARGININE-TRNA-PROTEIN TRANSFERASE 1"/>
    <property type="match status" value="1"/>
</dbReference>
<evidence type="ECO:0000313" key="3">
    <source>
        <dbReference type="Proteomes" id="UP000283269"/>
    </source>
</evidence>
<keyword evidence="3" id="KW-1185">Reference proteome</keyword>
<reference evidence="2 3" key="1">
    <citation type="journal article" date="2018" name="Evol. Lett.">
        <title>Horizontal gene cluster transfer increased hallucinogenic mushroom diversity.</title>
        <authorList>
            <person name="Reynolds H.T."/>
            <person name="Vijayakumar V."/>
            <person name="Gluck-Thaler E."/>
            <person name="Korotkin H.B."/>
            <person name="Matheny P.B."/>
            <person name="Slot J.C."/>
        </authorList>
    </citation>
    <scope>NUCLEOTIDE SEQUENCE [LARGE SCALE GENOMIC DNA]</scope>
    <source>
        <strain evidence="2 3">2631</strain>
    </source>
</reference>
<name>A0A409WFR6_PSICY</name>
<dbReference type="STRING" id="93625.A0A409WFR6"/>
<evidence type="ECO:0000313" key="2">
    <source>
        <dbReference type="EMBL" id="PPQ77388.1"/>
    </source>
</evidence>
<dbReference type="PANTHER" id="PTHR21367:SF1">
    <property type="entry name" value="ARGINYL-TRNA--PROTEIN TRANSFERASE 1"/>
    <property type="match status" value="1"/>
</dbReference>
<dbReference type="InterPro" id="IPR030700">
    <property type="entry name" value="N-end_Aminoacyl_Trfase"/>
</dbReference>
<dbReference type="Pfam" id="PF04377">
    <property type="entry name" value="ATE_C"/>
    <property type="match status" value="1"/>
</dbReference>
<sequence>MENPHAERQAVLLERIVKNTISTTSSLRQLQEAPVVDIAVLQGNGARKIQIIIQPRLSHINYRAHWNRFILYGESDGDMIMEPSVSVFTPPVTKSRVKPTKSSPFTSLAAAIHESEVTFTLEERPAHKFEVVLEPASYTPEKFALYIKYQMGIHQDHKNTESGFKRFLVESPLNTELIPYSSSPPQHLPPNYGSYHQLYRLDGELIAVGVLDILPNCVSSVYFMYDNAWERFSLGKLSALREVSLAREIKEAGAPDMQSLYMGFYIYSCQKMRYKGEYAPSCLADPETYEWFPLEACTPLLEKNRYACFSQPSHSTNDEASVDEPEPVLLSTDAEEFDSIKILCRARNGDIIAVPIKDTTYLSYQQVREELGSCIQELGHTLATQIYFTP</sequence>
<dbReference type="Proteomes" id="UP000283269">
    <property type="component" value="Unassembled WGS sequence"/>
</dbReference>
<organism evidence="2 3">
    <name type="scientific">Psilocybe cyanescens</name>
    <dbReference type="NCBI Taxonomy" id="93625"/>
    <lineage>
        <taxon>Eukaryota</taxon>
        <taxon>Fungi</taxon>
        <taxon>Dikarya</taxon>
        <taxon>Basidiomycota</taxon>
        <taxon>Agaricomycotina</taxon>
        <taxon>Agaricomycetes</taxon>
        <taxon>Agaricomycetidae</taxon>
        <taxon>Agaricales</taxon>
        <taxon>Agaricineae</taxon>
        <taxon>Strophariaceae</taxon>
        <taxon>Psilocybe</taxon>
    </lineage>
</organism>
<gene>
    <name evidence="2" type="ORF">CVT25_010970</name>
</gene>
<dbReference type="OrthoDB" id="74183at2759"/>
<proteinExistence type="predicted"/>
<dbReference type="InParanoid" id="A0A409WFR6"/>
<dbReference type="FunCoup" id="A0A409WFR6">
    <property type="interactions" value="633"/>
</dbReference>
<dbReference type="EMBL" id="NHYD01003440">
    <property type="protein sequence ID" value="PPQ77388.1"/>
    <property type="molecule type" value="Genomic_DNA"/>
</dbReference>
<dbReference type="InterPro" id="IPR007472">
    <property type="entry name" value="N-end_Aminoacyl_Trfase_C"/>
</dbReference>
<evidence type="ECO:0000259" key="1">
    <source>
        <dbReference type="Pfam" id="PF04377"/>
    </source>
</evidence>
<dbReference type="GO" id="GO:0004057">
    <property type="term" value="F:arginyl-tRNA--protein transferase activity"/>
    <property type="evidence" value="ECO:0007669"/>
    <property type="project" value="InterPro"/>
</dbReference>
<dbReference type="AlphaFoldDB" id="A0A409WFR6"/>
<protein>
    <recommendedName>
        <fullName evidence="1">N-end rule aminoacyl transferase C-terminal domain-containing protein</fullName>
    </recommendedName>
</protein>
<dbReference type="GO" id="GO:0005737">
    <property type="term" value="C:cytoplasm"/>
    <property type="evidence" value="ECO:0007669"/>
    <property type="project" value="TreeGrafter"/>
</dbReference>
<feature type="domain" description="N-end rule aminoacyl transferase C-terminal" evidence="1">
    <location>
        <begin position="141"/>
        <end position="283"/>
    </location>
</feature>
<comment type="caution">
    <text evidence="2">The sequence shown here is derived from an EMBL/GenBank/DDBJ whole genome shotgun (WGS) entry which is preliminary data.</text>
</comment>
<accession>A0A409WFR6</accession>